<evidence type="ECO:0000256" key="4">
    <source>
        <dbReference type="SAM" id="Coils"/>
    </source>
</evidence>
<dbReference type="Pfam" id="PF12796">
    <property type="entry name" value="Ank_2"/>
    <property type="match status" value="4"/>
</dbReference>
<evidence type="ECO:0000313" key="8">
    <source>
        <dbReference type="Proteomes" id="UP000253153"/>
    </source>
</evidence>
<organism evidence="7 8">
    <name type="scientific">Fusarium coffeatum</name>
    <dbReference type="NCBI Taxonomy" id="231269"/>
    <lineage>
        <taxon>Eukaryota</taxon>
        <taxon>Fungi</taxon>
        <taxon>Dikarya</taxon>
        <taxon>Ascomycota</taxon>
        <taxon>Pezizomycotina</taxon>
        <taxon>Sordariomycetes</taxon>
        <taxon>Hypocreomycetidae</taxon>
        <taxon>Hypocreales</taxon>
        <taxon>Nectriaceae</taxon>
        <taxon>Fusarium</taxon>
        <taxon>Fusarium incarnatum-equiseti species complex</taxon>
    </lineage>
</organism>
<dbReference type="EMBL" id="QKXC01000048">
    <property type="protein sequence ID" value="RBR24912.1"/>
    <property type="molecule type" value="Genomic_DNA"/>
</dbReference>
<evidence type="ECO:0000256" key="6">
    <source>
        <dbReference type="SAM" id="Phobius"/>
    </source>
</evidence>
<keyword evidence="6" id="KW-1133">Transmembrane helix</keyword>
<dbReference type="InterPro" id="IPR050889">
    <property type="entry name" value="Dendritic_Spine_Reg/Scaffold"/>
</dbReference>
<dbReference type="OrthoDB" id="341259at2759"/>
<feature type="coiled-coil region" evidence="4">
    <location>
        <begin position="1132"/>
        <end position="1159"/>
    </location>
</feature>
<comment type="caution">
    <text evidence="7">The sequence shown here is derived from an EMBL/GenBank/DDBJ whole genome shotgun (WGS) entry which is preliminary data.</text>
</comment>
<dbReference type="Proteomes" id="UP000253153">
    <property type="component" value="Unassembled WGS sequence"/>
</dbReference>
<dbReference type="PANTHER" id="PTHR24166">
    <property type="entry name" value="ROLLING PEBBLES, ISOFORM B"/>
    <property type="match status" value="1"/>
</dbReference>
<feature type="compositionally biased region" description="Acidic residues" evidence="5">
    <location>
        <begin position="30"/>
        <end position="47"/>
    </location>
</feature>
<accession>A0A366S7F4</accession>
<feature type="region of interest" description="Disordered" evidence="5">
    <location>
        <begin position="1307"/>
        <end position="1340"/>
    </location>
</feature>
<evidence type="ECO:0000256" key="3">
    <source>
        <dbReference type="PROSITE-ProRule" id="PRU00023"/>
    </source>
</evidence>
<feature type="region of interest" description="Disordered" evidence="5">
    <location>
        <begin position="1109"/>
        <end position="1130"/>
    </location>
</feature>
<feature type="repeat" description="ANK" evidence="3">
    <location>
        <begin position="327"/>
        <end position="349"/>
    </location>
</feature>
<name>A0A366S7F4_9HYPO</name>
<feature type="region of interest" description="Disordered" evidence="5">
    <location>
        <begin position="866"/>
        <end position="913"/>
    </location>
</feature>
<feature type="compositionally biased region" description="Basic and acidic residues" evidence="5">
    <location>
        <begin position="869"/>
        <end position="893"/>
    </location>
</feature>
<dbReference type="PROSITE" id="PS50297">
    <property type="entry name" value="ANK_REP_REGION"/>
    <property type="match status" value="8"/>
</dbReference>
<feature type="repeat" description="ANK" evidence="3">
    <location>
        <begin position="294"/>
        <end position="326"/>
    </location>
</feature>
<reference evidence="7 8" key="1">
    <citation type="submission" date="2018-06" db="EMBL/GenBank/DDBJ databases">
        <title>Fusarium incarnatum-equiseti species complex species 28.</title>
        <authorList>
            <person name="Gardiner D.M."/>
        </authorList>
    </citation>
    <scope>NUCLEOTIDE SEQUENCE [LARGE SCALE GENOMIC DNA]</scope>
    <source>
        <strain evidence="7 8">FIESC_28</strain>
    </source>
</reference>
<feature type="compositionally biased region" description="Basic and acidic residues" evidence="5">
    <location>
        <begin position="688"/>
        <end position="698"/>
    </location>
</feature>
<dbReference type="InterPro" id="IPR002523">
    <property type="entry name" value="MgTranspt_CorA/ZnTranspt_ZntB"/>
</dbReference>
<feature type="repeat" description="ANK" evidence="3">
    <location>
        <begin position="92"/>
        <end position="124"/>
    </location>
</feature>
<proteinExistence type="predicted"/>
<feature type="repeat" description="ANK" evidence="3">
    <location>
        <begin position="125"/>
        <end position="157"/>
    </location>
</feature>
<sequence length="1356" mass="151769">MSGETQEEPLAGDALDSGSSEKASDHESNDNNDDPTEAEEKGEDEIDFSQRPLHKLLDKMAKDKPQAFETDVDELRTLLDLEETEIDLPHTDGKTALHVAAEKGLVEAARILIDAGASLSKKEDKERQPLHLACRAGHTEMARLLLERKADIEALQYQDTTALDDAAYYGHLEVVELLLESGANSQVADDEKYTPLHNASYQGHEKIVRALLKNNRANIDDRDGIDGFTALHLAMWRGHKETVHTLLEFEARLDVQDNDGWTPLLTATKRFPDYVEIFLRQSNSKAQVEIPDNDSYTPLLEASKNSELEIASLLIGAGADCNAEDKYGRTALHLASKTGNPSIVKLLLETADISIDAQSNDLNTPLHLAAGVRPKSENVADLVSIPEELIIDEYEYDEGQYGTVVRYLLEHKADPRVKNKDGETALHYAAASGDLSRVESILDSMNQEDMQTRNNKGWTALHSAFKGKDPTTAMSSLLQSCKIDTADFGKDDQMWEQAVKWAASNSHNHGVAKLLFKKRPGEPRPPISGSWSAIQWAAHDQLPDVLEQLVDTSHDSEDTDKALESALASILESISRSKGGSVNERSAMVLSLLMSTSPRPDESRLRSALDAVLDLIVTPNDGKVCEQLPRLLWLIITAHNRCTETDNQLKSALSVVRSHKVQARQNEMEILPTRLLDISSQVKVKRGSNRDRGRKEVMEQDIQQTQTKPGDRKGFRMEDLEAIEVILQDPPFAQVYEDSKRYELPKLKEDFADKLSGFMADIVQFYKSQGPKKIMDTTMKSLDSIIGEESGLPGHTMDTKAGPHFTWVHLPSTNMDWMNDLLMRIMKDEQHDVWQFRDARSFFRDSWAEVPDESAQSRIMRPRTVTKRRAVDVEGSGKAELRDMTEGKGKKGEEEGDETNVKKGSHKRKSKISSASATYRKYENLLEVYTSSGNHRSPTLDEWYYHFENGDKAQEDKDHRNMTQVVTKFAKNEDESTEHPEGPKIAKSEPDEWTLLRINQLWIWTFADKWLITATSCLLDDKHDTLAEGILRHLSKEADLGGSGSQSSSVSGMVETIVDYCIRAYERNPKLPGLTSIGQTYSHYMNKLSRDETALFDKFRRLSESYQQIAAPKGSSGDSHQASSGLEREDEIRTALRQAEKLYSEIKDFRDEVNILNSAAQYQLAVQKRLPGNKGKGADISASYVLEDLEKMDRVANRIELAVNTTLSLQQSEISSRQATLATHQALQSTEQGKVLMAFTFATLLFLPLSFLSSLFALDVSSFQQTPAWAFAVLFLVAVAVSLFLGLVAINWNRTIPAIKARVSVVDRNSEESQSSPPEGDRVKTTERLEGSAEPDSEKYSWISSCRRRKQQTNVC</sequence>
<feature type="compositionally biased region" description="Basic and acidic residues" evidence="5">
    <location>
        <begin position="1319"/>
        <end position="1339"/>
    </location>
</feature>
<dbReference type="PROSITE" id="PS50088">
    <property type="entry name" value="ANK_REPEAT"/>
    <property type="match status" value="8"/>
</dbReference>
<keyword evidence="1" id="KW-0677">Repeat</keyword>
<evidence type="ECO:0000256" key="1">
    <source>
        <dbReference type="ARBA" id="ARBA00022737"/>
    </source>
</evidence>
<dbReference type="Pfam" id="PF01544">
    <property type="entry name" value="CorA"/>
    <property type="match status" value="1"/>
</dbReference>
<dbReference type="SMART" id="SM00248">
    <property type="entry name" value="ANK"/>
    <property type="match status" value="12"/>
</dbReference>
<evidence type="ECO:0000313" key="7">
    <source>
        <dbReference type="EMBL" id="RBR24912.1"/>
    </source>
</evidence>
<dbReference type="RefSeq" id="XP_031019503.1">
    <property type="nucleotide sequence ID" value="XM_031156480.1"/>
</dbReference>
<keyword evidence="8" id="KW-1185">Reference proteome</keyword>
<feature type="repeat" description="ANK" evidence="3">
    <location>
        <begin position="158"/>
        <end position="190"/>
    </location>
</feature>
<keyword evidence="6" id="KW-0812">Transmembrane</keyword>
<feature type="transmembrane region" description="Helical" evidence="6">
    <location>
        <begin position="1270"/>
        <end position="1292"/>
    </location>
</feature>
<dbReference type="GO" id="GO:0016020">
    <property type="term" value="C:membrane"/>
    <property type="evidence" value="ECO:0007669"/>
    <property type="project" value="InterPro"/>
</dbReference>
<feature type="repeat" description="ANK" evidence="3">
    <location>
        <begin position="191"/>
        <end position="224"/>
    </location>
</feature>
<dbReference type="PRINTS" id="PR01415">
    <property type="entry name" value="ANKYRIN"/>
</dbReference>
<feature type="repeat" description="ANK" evidence="3">
    <location>
        <begin position="421"/>
        <end position="453"/>
    </location>
</feature>
<dbReference type="InterPro" id="IPR002110">
    <property type="entry name" value="Ankyrin_rpt"/>
</dbReference>
<keyword evidence="4" id="KW-0175">Coiled coil</keyword>
<dbReference type="PANTHER" id="PTHR24166:SF48">
    <property type="entry name" value="PROTEIN VAPYRIN"/>
    <property type="match status" value="1"/>
</dbReference>
<dbReference type="Gene3D" id="1.20.58.340">
    <property type="entry name" value="Magnesium transport protein CorA, transmembrane region"/>
    <property type="match status" value="1"/>
</dbReference>
<feature type="region of interest" description="Disordered" evidence="5">
    <location>
        <begin position="1"/>
        <end position="49"/>
    </location>
</feature>
<feature type="transmembrane region" description="Helical" evidence="6">
    <location>
        <begin position="1235"/>
        <end position="1258"/>
    </location>
</feature>
<feature type="region of interest" description="Disordered" evidence="5">
    <location>
        <begin position="685"/>
        <end position="712"/>
    </location>
</feature>
<evidence type="ECO:0000256" key="2">
    <source>
        <dbReference type="ARBA" id="ARBA00023043"/>
    </source>
</evidence>
<dbReference type="InterPro" id="IPR036770">
    <property type="entry name" value="Ankyrin_rpt-contain_sf"/>
</dbReference>
<dbReference type="GeneID" id="41991776"/>
<dbReference type="Gene3D" id="1.25.40.20">
    <property type="entry name" value="Ankyrin repeat-containing domain"/>
    <property type="match status" value="4"/>
</dbReference>
<protein>
    <submittedName>
        <fullName evidence="7">Uncharacterized protein</fullName>
    </submittedName>
</protein>
<gene>
    <name evidence="7" type="ORF">FIESC28_02330</name>
</gene>
<evidence type="ECO:0000256" key="5">
    <source>
        <dbReference type="SAM" id="MobiDB-lite"/>
    </source>
</evidence>
<keyword evidence="2 3" id="KW-0040">ANK repeat</keyword>
<keyword evidence="6" id="KW-0472">Membrane</keyword>
<dbReference type="SUPFAM" id="SSF48403">
    <property type="entry name" value="Ankyrin repeat"/>
    <property type="match status" value="2"/>
</dbReference>
<feature type="repeat" description="ANK" evidence="3">
    <location>
        <begin position="226"/>
        <end position="258"/>
    </location>
</feature>
<dbReference type="GO" id="GO:0046873">
    <property type="term" value="F:metal ion transmembrane transporter activity"/>
    <property type="evidence" value="ECO:0007669"/>
    <property type="project" value="InterPro"/>
</dbReference>